<dbReference type="PANTHER" id="PTHR11842:SF10">
    <property type="entry name" value="MITOTIC SPINDLE ASSEMBLY CHECKPOINT PROTEIN MAD2B"/>
    <property type="match status" value="1"/>
</dbReference>
<dbReference type="InterPro" id="IPR045091">
    <property type="entry name" value="Mad2-like"/>
</dbReference>
<dbReference type="Pfam" id="PF02301">
    <property type="entry name" value="HORMA"/>
    <property type="match status" value="1"/>
</dbReference>
<proteinExistence type="predicted"/>
<dbReference type="GO" id="GO:0016035">
    <property type="term" value="C:zeta DNA polymerase complex"/>
    <property type="evidence" value="ECO:0007669"/>
    <property type="project" value="TreeGrafter"/>
</dbReference>
<evidence type="ECO:0000259" key="1">
    <source>
        <dbReference type="PROSITE" id="PS50815"/>
    </source>
</evidence>
<feature type="domain" description="HORMA" evidence="1">
    <location>
        <begin position="10"/>
        <end position="201"/>
    </location>
</feature>
<organism evidence="2">
    <name type="scientific">Aureoumbra lagunensis</name>
    <dbReference type="NCBI Taxonomy" id="44058"/>
    <lineage>
        <taxon>Eukaryota</taxon>
        <taxon>Sar</taxon>
        <taxon>Stramenopiles</taxon>
        <taxon>Ochrophyta</taxon>
        <taxon>Pelagophyceae</taxon>
        <taxon>Pelagomonadales</taxon>
        <taxon>Aureoumbra</taxon>
    </lineage>
</organism>
<dbReference type="EMBL" id="HBIJ01016862">
    <property type="protein sequence ID" value="CAE0370448.1"/>
    <property type="molecule type" value="Transcribed_RNA"/>
</dbReference>
<protein>
    <recommendedName>
        <fullName evidence="1">HORMA domain-containing protein</fullName>
    </recommendedName>
</protein>
<dbReference type="AlphaFoldDB" id="A0A7S3K2D2"/>
<dbReference type="InterPro" id="IPR036570">
    <property type="entry name" value="HORMA_dom_sf"/>
</dbReference>
<gene>
    <name evidence="2" type="ORF">ALAG00032_LOCUS11226</name>
</gene>
<dbReference type="InterPro" id="IPR003511">
    <property type="entry name" value="HORMA_dom"/>
</dbReference>
<dbReference type="PROSITE" id="PS50815">
    <property type="entry name" value="HORMA"/>
    <property type="match status" value="1"/>
</dbReference>
<reference evidence="2" key="1">
    <citation type="submission" date="2021-01" db="EMBL/GenBank/DDBJ databases">
        <authorList>
            <person name="Corre E."/>
            <person name="Pelletier E."/>
            <person name="Niang G."/>
            <person name="Scheremetjew M."/>
            <person name="Finn R."/>
            <person name="Kale V."/>
            <person name="Holt S."/>
            <person name="Cochrane G."/>
            <person name="Meng A."/>
            <person name="Brown T."/>
            <person name="Cohen L."/>
        </authorList>
    </citation>
    <scope>NUCLEOTIDE SEQUENCE</scope>
    <source>
        <strain evidence="2">CCMP1510</strain>
    </source>
</reference>
<dbReference type="SUPFAM" id="SSF56019">
    <property type="entry name" value="The spindle assembly checkpoint protein mad2"/>
    <property type="match status" value="1"/>
</dbReference>
<evidence type="ECO:0000313" key="2">
    <source>
        <dbReference type="EMBL" id="CAE0370448.1"/>
    </source>
</evidence>
<name>A0A7S3K2D2_9STRA</name>
<dbReference type="Gene3D" id="3.30.900.10">
    <property type="entry name" value="HORMA domain"/>
    <property type="match status" value="1"/>
</dbReference>
<sequence>MEDVTTISASDKASMFIEILEVCINTLLCIRGVYPEGAFVRQRAFGVTIYMSHHQALSEFISGQLMNAKTLFEKQVVERLALCIIAANTIIEQYDFTLQLTPNTIDLNQSIRDTEDQVRDFLIKLTALETQLHPLPIGATFTLLLHTRDNDQVNEFLDNPQCSWGVDSSSRDECTRSFEGVPSIISIKRVSTSLLNFELNLQIRSSSSGTSPAAGLTPLSS</sequence>
<accession>A0A7S3K2D2</accession>
<dbReference type="PANTHER" id="PTHR11842">
    <property type="entry name" value="MITOTIC SPINDLE ASSEMBLY CHECKPOINT PROTEIN MAD2"/>
    <property type="match status" value="1"/>
</dbReference>